<dbReference type="InterPro" id="IPR036236">
    <property type="entry name" value="Znf_C2H2_sf"/>
</dbReference>
<dbReference type="InterPro" id="IPR013087">
    <property type="entry name" value="Znf_C2H2_type"/>
</dbReference>
<name>A0A453Q4Z9_AEGTS</name>
<evidence type="ECO:0000256" key="3">
    <source>
        <dbReference type="ARBA" id="ARBA00022737"/>
    </source>
</evidence>
<dbReference type="PANTHER" id="PTHR26374:SF466">
    <property type="entry name" value="OS09G0122000 PROTEIN"/>
    <property type="match status" value="1"/>
</dbReference>
<dbReference type="EnsemblPlants" id="AET6Gv20977900.1">
    <property type="protein sequence ID" value="AET6Gv20977900.1"/>
    <property type="gene ID" value="AET6Gv20977900"/>
</dbReference>
<reference evidence="13" key="1">
    <citation type="journal article" date="2014" name="Science">
        <title>Ancient hybridizations among the ancestral genomes of bread wheat.</title>
        <authorList>
            <consortium name="International Wheat Genome Sequencing Consortium,"/>
            <person name="Marcussen T."/>
            <person name="Sandve S.R."/>
            <person name="Heier L."/>
            <person name="Spannagl M."/>
            <person name="Pfeifer M."/>
            <person name="Jakobsen K.S."/>
            <person name="Wulff B.B."/>
            <person name="Steuernagel B."/>
            <person name="Mayer K.F."/>
            <person name="Olsen O.A."/>
        </authorList>
    </citation>
    <scope>NUCLEOTIDE SEQUENCE [LARGE SCALE GENOMIC DNA]</scope>
    <source>
        <strain evidence="13">cv. AL8/78</strain>
    </source>
</reference>
<feature type="domain" description="C2H2-type" evidence="11">
    <location>
        <begin position="256"/>
        <end position="278"/>
    </location>
</feature>
<sequence length="370" mass="38675">YFGDMQASAMELVLFREEGTVDDRLQQHGGAVVKRKRTKRPRHQTPPVAAMACSSASSSESTTTEEEDMAHCLILLAQGAAPPGVVVDSRPPPATVPLEARQGTPSLPPPGPLPAPAVMSTTKTERYTSRKYTEAATTADGVRAGFYVYECKTCNKCFPTFQALGGHRASHKKPRLAGADDDTAANATSVAIAKLSKPPSTKTATPPLVQIMTTASPPPPPPPQLDAGPDVTTVLSLNNGGSAVCNAVNTNRLRVHECSICGAEFASGQALGGHMRRHRPLHAPADRTIATTAVTTIPASTTKKDSTPAGINLELDLNLPAPSDEECVSHPPPPPPPSAAPVVLGLGPFDSGKKRLMLTAASAALVDCHY</sequence>
<evidence type="ECO:0000256" key="1">
    <source>
        <dbReference type="ARBA" id="ARBA00004123"/>
    </source>
</evidence>
<evidence type="ECO:0000256" key="9">
    <source>
        <dbReference type="PROSITE-ProRule" id="PRU00042"/>
    </source>
</evidence>
<keyword evidence="3" id="KW-0677">Repeat</keyword>
<evidence type="ECO:0000256" key="10">
    <source>
        <dbReference type="SAM" id="MobiDB-lite"/>
    </source>
</evidence>
<dbReference type="GO" id="GO:0005634">
    <property type="term" value="C:nucleus"/>
    <property type="evidence" value="ECO:0007669"/>
    <property type="project" value="UniProtKB-SubCell"/>
</dbReference>
<dbReference type="PROSITE" id="PS00028">
    <property type="entry name" value="ZINC_FINGER_C2H2_1"/>
    <property type="match status" value="2"/>
</dbReference>
<feature type="region of interest" description="Disordered" evidence="10">
    <location>
        <begin position="321"/>
        <end position="340"/>
    </location>
</feature>
<dbReference type="GO" id="GO:0008270">
    <property type="term" value="F:zinc ion binding"/>
    <property type="evidence" value="ECO:0007669"/>
    <property type="project" value="UniProtKB-KW"/>
</dbReference>
<dbReference type="PANTHER" id="PTHR26374">
    <property type="entry name" value="ZINC FINGER PROTEIN ZAT5"/>
    <property type="match status" value="1"/>
</dbReference>
<keyword evidence="8" id="KW-0539">Nucleus</keyword>
<dbReference type="Pfam" id="PF13912">
    <property type="entry name" value="zf-C2H2_6"/>
    <property type="match status" value="2"/>
</dbReference>
<accession>A0A453Q4Z9</accession>
<evidence type="ECO:0000256" key="2">
    <source>
        <dbReference type="ARBA" id="ARBA00022723"/>
    </source>
</evidence>
<feature type="domain" description="C2H2-type" evidence="11">
    <location>
        <begin position="149"/>
        <end position="176"/>
    </location>
</feature>
<reference evidence="12" key="3">
    <citation type="journal article" date="2017" name="Nature">
        <title>Genome sequence of the progenitor of the wheat D genome Aegilops tauschii.</title>
        <authorList>
            <person name="Luo M.C."/>
            <person name="Gu Y.Q."/>
            <person name="Puiu D."/>
            <person name="Wang H."/>
            <person name="Twardziok S.O."/>
            <person name="Deal K.R."/>
            <person name="Huo N."/>
            <person name="Zhu T."/>
            <person name="Wang L."/>
            <person name="Wang Y."/>
            <person name="McGuire P.E."/>
            <person name="Liu S."/>
            <person name="Long H."/>
            <person name="Ramasamy R.K."/>
            <person name="Rodriguez J.C."/>
            <person name="Van S.L."/>
            <person name="Yuan L."/>
            <person name="Wang Z."/>
            <person name="Xia Z."/>
            <person name="Xiao L."/>
            <person name="Anderson O.D."/>
            <person name="Ouyang S."/>
            <person name="Liang Y."/>
            <person name="Zimin A.V."/>
            <person name="Pertea G."/>
            <person name="Qi P."/>
            <person name="Bennetzen J.L."/>
            <person name="Dai X."/>
            <person name="Dawson M.W."/>
            <person name="Muller H.G."/>
            <person name="Kugler K."/>
            <person name="Rivarola-Duarte L."/>
            <person name="Spannagl M."/>
            <person name="Mayer K.F.X."/>
            <person name="Lu F.H."/>
            <person name="Bevan M.W."/>
            <person name="Leroy P."/>
            <person name="Li P."/>
            <person name="You F.M."/>
            <person name="Sun Q."/>
            <person name="Liu Z."/>
            <person name="Lyons E."/>
            <person name="Wicker T."/>
            <person name="Salzberg S.L."/>
            <person name="Devos K.M."/>
            <person name="Dvorak J."/>
        </authorList>
    </citation>
    <scope>NUCLEOTIDE SEQUENCE [LARGE SCALE GENOMIC DNA]</scope>
    <source>
        <strain evidence="12">cv. AL8/78</strain>
    </source>
</reference>
<evidence type="ECO:0000256" key="5">
    <source>
        <dbReference type="ARBA" id="ARBA00022833"/>
    </source>
</evidence>
<dbReference type="STRING" id="200361.A0A453Q4Z9"/>
<keyword evidence="4 9" id="KW-0863">Zinc-finger</keyword>
<feature type="compositionally biased region" description="Pro residues" evidence="10">
    <location>
        <begin position="330"/>
        <end position="339"/>
    </location>
</feature>
<dbReference type="Gramene" id="AET6Gv20977900.1">
    <property type="protein sequence ID" value="AET6Gv20977900.1"/>
    <property type="gene ID" value="AET6Gv20977900"/>
</dbReference>
<reference evidence="13" key="2">
    <citation type="journal article" date="2017" name="Nat. Plants">
        <title>The Aegilops tauschii genome reveals multiple impacts of transposons.</title>
        <authorList>
            <person name="Zhao G."/>
            <person name="Zou C."/>
            <person name="Li K."/>
            <person name="Wang K."/>
            <person name="Li T."/>
            <person name="Gao L."/>
            <person name="Zhang X."/>
            <person name="Wang H."/>
            <person name="Yang Z."/>
            <person name="Liu X."/>
            <person name="Jiang W."/>
            <person name="Mao L."/>
            <person name="Kong X."/>
            <person name="Jiao Y."/>
            <person name="Jia J."/>
        </authorList>
    </citation>
    <scope>NUCLEOTIDE SEQUENCE [LARGE SCALE GENOMIC DNA]</scope>
    <source>
        <strain evidence="13">cv. AL8/78</strain>
    </source>
</reference>
<keyword evidence="7" id="KW-0804">Transcription</keyword>
<reference evidence="12" key="5">
    <citation type="journal article" date="2021" name="G3 (Bethesda)">
        <title>Aegilops tauschii genome assembly Aet v5.0 features greater sequence contiguity and improved annotation.</title>
        <authorList>
            <person name="Wang L."/>
            <person name="Zhu T."/>
            <person name="Rodriguez J.C."/>
            <person name="Deal K.R."/>
            <person name="Dubcovsky J."/>
            <person name="McGuire P.E."/>
            <person name="Lux T."/>
            <person name="Spannagl M."/>
            <person name="Mayer K.F.X."/>
            <person name="Baldrich P."/>
            <person name="Meyers B.C."/>
            <person name="Huo N."/>
            <person name="Gu Y.Q."/>
            <person name="Zhou H."/>
            <person name="Devos K.M."/>
            <person name="Bennetzen J.L."/>
            <person name="Unver T."/>
            <person name="Budak H."/>
            <person name="Gulick P.J."/>
            <person name="Galiba G."/>
            <person name="Kalapos B."/>
            <person name="Nelson D.R."/>
            <person name="Li P."/>
            <person name="You F.M."/>
            <person name="Luo M.C."/>
            <person name="Dvorak J."/>
        </authorList>
    </citation>
    <scope>NUCLEOTIDE SEQUENCE [LARGE SCALE GENOMIC DNA]</scope>
    <source>
        <strain evidence="12">cv. AL8/78</strain>
    </source>
</reference>
<keyword evidence="5" id="KW-0862">Zinc</keyword>
<feature type="region of interest" description="Disordered" evidence="10">
    <location>
        <begin position="29"/>
        <end position="65"/>
    </location>
</feature>
<keyword evidence="6" id="KW-0805">Transcription regulation</keyword>
<dbReference type="Proteomes" id="UP000015105">
    <property type="component" value="Chromosome 6D"/>
</dbReference>
<dbReference type="AlphaFoldDB" id="A0A453Q4Z9"/>
<evidence type="ECO:0000313" key="13">
    <source>
        <dbReference type="Proteomes" id="UP000015105"/>
    </source>
</evidence>
<dbReference type="SUPFAM" id="SSF57667">
    <property type="entry name" value="beta-beta-alpha zinc fingers"/>
    <property type="match status" value="1"/>
</dbReference>
<proteinExistence type="predicted"/>
<feature type="compositionally biased region" description="Basic residues" evidence="10">
    <location>
        <begin position="33"/>
        <end position="43"/>
    </location>
</feature>
<protein>
    <recommendedName>
        <fullName evidence="11">C2H2-type domain-containing protein</fullName>
    </recommendedName>
</protein>
<evidence type="ECO:0000256" key="7">
    <source>
        <dbReference type="ARBA" id="ARBA00023163"/>
    </source>
</evidence>
<comment type="subcellular location">
    <subcellularLocation>
        <location evidence="1">Nucleus</location>
    </subcellularLocation>
</comment>
<keyword evidence="13" id="KW-1185">Reference proteome</keyword>
<evidence type="ECO:0000256" key="4">
    <source>
        <dbReference type="ARBA" id="ARBA00022771"/>
    </source>
</evidence>
<dbReference type="PROSITE" id="PS50157">
    <property type="entry name" value="ZINC_FINGER_C2H2_2"/>
    <property type="match status" value="2"/>
</dbReference>
<evidence type="ECO:0000259" key="11">
    <source>
        <dbReference type="PROSITE" id="PS50157"/>
    </source>
</evidence>
<organism evidence="12 13">
    <name type="scientific">Aegilops tauschii subsp. strangulata</name>
    <name type="common">Goatgrass</name>
    <dbReference type="NCBI Taxonomy" id="200361"/>
    <lineage>
        <taxon>Eukaryota</taxon>
        <taxon>Viridiplantae</taxon>
        <taxon>Streptophyta</taxon>
        <taxon>Embryophyta</taxon>
        <taxon>Tracheophyta</taxon>
        <taxon>Spermatophyta</taxon>
        <taxon>Magnoliopsida</taxon>
        <taxon>Liliopsida</taxon>
        <taxon>Poales</taxon>
        <taxon>Poaceae</taxon>
        <taxon>BOP clade</taxon>
        <taxon>Pooideae</taxon>
        <taxon>Triticodae</taxon>
        <taxon>Triticeae</taxon>
        <taxon>Triticinae</taxon>
        <taxon>Aegilops</taxon>
    </lineage>
</organism>
<evidence type="ECO:0000256" key="8">
    <source>
        <dbReference type="ARBA" id="ARBA00023242"/>
    </source>
</evidence>
<dbReference type="SMART" id="SM00355">
    <property type="entry name" value="ZnF_C2H2"/>
    <property type="match status" value="2"/>
</dbReference>
<keyword evidence="2" id="KW-0479">Metal-binding</keyword>
<evidence type="ECO:0000313" key="12">
    <source>
        <dbReference type="EnsemblPlants" id="AET6Gv20977900.1"/>
    </source>
</evidence>
<evidence type="ECO:0000256" key="6">
    <source>
        <dbReference type="ARBA" id="ARBA00023015"/>
    </source>
</evidence>
<reference evidence="12" key="4">
    <citation type="submission" date="2019-03" db="UniProtKB">
        <authorList>
            <consortium name="EnsemblPlants"/>
        </authorList>
    </citation>
    <scope>IDENTIFICATION</scope>
</reference>